<keyword evidence="1" id="KW-0808">Transferase</keyword>
<reference evidence="1 2" key="1">
    <citation type="submission" date="2023-11" db="EMBL/GenBank/DDBJ databases">
        <title>Analysis of the Genomes of Mucilaginibacter gossypii cycad 4 and M. sabulilitoris SNA2: microbes with the potential for plant growth promotion.</title>
        <authorList>
            <person name="Hirsch A.M."/>
            <person name="Humm E."/>
            <person name="Rubbi M."/>
            <person name="Del Vecchio G."/>
            <person name="Ha S.M."/>
            <person name="Pellegrini M."/>
            <person name="Gunsalus R.P."/>
        </authorList>
    </citation>
    <scope>NUCLEOTIDE SEQUENCE [LARGE SCALE GENOMIC DNA]</scope>
    <source>
        <strain evidence="1 2">SNA2</strain>
    </source>
</reference>
<dbReference type="InterPro" id="IPR029044">
    <property type="entry name" value="Nucleotide-diphossugar_trans"/>
</dbReference>
<evidence type="ECO:0000313" key="1">
    <source>
        <dbReference type="EMBL" id="WPU95692.1"/>
    </source>
</evidence>
<protein>
    <submittedName>
        <fullName evidence="1">Sugar transferase</fullName>
    </submittedName>
</protein>
<dbReference type="Gene3D" id="3.90.550.10">
    <property type="entry name" value="Spore Coat Polysaccharide Biosynthesis Protein SpsA, Chain A"/>
    <property type="match status" value="1"/>
</dbReference>
<organism evidence="1 2">
    <name type="scientific">Mucilaginibacter sabulilitoris</name>
    <dbReference type="NCBI Taxonomy" id="1173583"/>
    <lineage>
        <taxon>Bacteria</taxon>
        <taxon>Pseudomonadati</taxon>
        <taxon>Bacteroidota</taxon>
        <taxon>Sphingobacteriia</taxon>
        <taxon>Sphingobacteriales</taxon>
        <taxon>Sphingobacteriaceae</taxon>
        <taxon>Mucilaginibacter</taxon>
    </lineage>
</organism>
<dbReference type="SUPFAM" id="SSF53448">
    <property type="entry name" value="Nucleotide-diphospho-sugar transferases"/>
    <property type="match status" value="1"/>
</dbReference>
<dbReference type="Proteomes" id="UP001324380">
    <property type="component" value="Chromosome"/>
</dbReference>
<keyword evidence="2" id="KW-1185">Reference proteome</keyword>
<name>A0ABZ0TT93_9SPHI</name>
<evidence type="ECO:0000313" key="2">
    <source>
        <dbReference type="Proteomes" id="UP001324380"/>
    </source>
</evidence>
<dbReference type="EMBL" id="CP139558">
    <property type="protein sequence ID" value="WPU95692.1"/>
    <property type="molecule type" value="Genomic_DNA"/>
</dbReference>
<dbReference type="GO" id="GO:0016740">
    <property type="term" value="F:transferase activity"/>
    <property type="evidence" value="ECO:0007669"/>
    <property type="project" value="UniProtKB-KW"/>
</dbReference>
<dbReference type="RefSeq" id="WP_321564798.1">
    <property type="nucleotide sequence ID" value="NZ_CP139558.1"/>
</dbReference>
<proteinExistence type="predicted"/>
<sequence>MSFAPIILFTYKRVAPLKATIAALQQNFLAPDSLLYIFSDGPRNESDKMLVDEVRDYLQGVSGFKSVTIREAAENKGLARSIIEGTSELIQQFGKVIVLEDDLLTTPNFLDFMNNALNVYADHPQVFSISGYSFHLKPKSSGNPPEAYFLNRGWSWGWATWADRWVNVDWQMKEYDQFKNDNQARKQFAKGGSDLNSMLDKQMTGQLDSWAIRWFFNQYKQNGLTLYPRLSKIYNNGFDQFATHTNGSSSRYIPSLDTQHLTNFILPGLPVLNNHYQKQFQRKMGIASRIKSKIETLFIRYFK</sequence>
<accession>A0ABZ0TT93</accession>
<gene>
    <name evidence="1" type="ORF">SNE25_09195</name>
</gene>